<keyword evidence="2" id="KW-1185">Reference proteome</keyword>
<proteinExistence type="predicted"/>
<accession>A0A917QKW8</accession>
<sequence length="181" mass="20300">MSDPMHARVCLTGLDCDCPSVSIFVVPEPLISGGQMLHMIEQAPVGEQDPEPEYDDDLIELLQAMTLPLSTPHLADASVVAFRGTRHDPTAARAVLRDHLIRDPEPWGLDIDDPAELTRLAMLPERRIAPRRIDDFQSHSIRESMDAVYRFFGIDQRVPLVYHGYADPSEGWFALRASSVR</sequence>
<dbReference type="AlphaFoldDB" id="A0A917QKW8"/>
<evidence type="ECO:0000313" key="1">
    <source>
        <dbReference type="EMBL" id="GGK55630.1"/>
    </source>
</evidence>
<dbReference type="EMBL" id="BMMW01000002">
    <property type="protein sequence ID" value="GGK55630.1"/>
    <property type="molecule type" value="Genomic_DNA"/>
</dbReference>
<organism evidence="1 2">
    <name type="scientific">Nocardia camponoti</name>
    <dbReference type="NCBI Taxonomy" id="1616106"/>
    <lineage>
        <taxon>Bacteria</taxon>
        <taxon>Bacillati</taxon>
        <taxon>Actinomycetota</taxon>
        <taxon>Actinomycetes</taxon>
        <taxon>Mycobacteriales</taxon>
        <taxon>Nocardiaceae</taxon>
        <taxon>Nocardia</taxon>
    </lineage>
</organism>
<comment type="caution">
    <text evidence="1">The sequence shown here is derived from an EMBL/GenBank/DDBJ whole genome shotgun (WGS) entry which is preliminary data.</text>
</comment>
<reference evidence="1" key="1">
    <citation type="journal article" date="2014" name="Int. J. Syst. Evol. Microbiol.">
        <title>Complete genome sequence of Corynebacterium casei LMG S-19264T (=DSM 44701T), isolated from a smear-ripened cheese.</title>
        <authorList>
            <consortium name="US DOE Joint Genome Institute (JGI-PGF)"/>
            <person name="Walter F."/>
            <person name="Albersmeier A."/>
            <person name="Kalinowski J."/>
            <person name="Ruckert C."/>
        </authorList>
    </citation>
    <scope>NUCLEOTIDE SEQUENCE</scope>
    <source>
        <strain evidence="1">CGMCC 4.7278</strain>
    </source>
</reference>
<gene>
    <name evidence="1" type="ORF">GCM10011591_29550</name>
</gene>
<protein>
    <submittedName>
        <fullName evidence="1">Uncharacterized protein</fullName>
    </submittedName>
</protein>
<name>A0A917QKW8_9NOCA</name>
<evidence type="ECO:0000313" key="2">
    <source>
        <dbReference type="Proteomes" id="UP000612956"/>
    </source>
</evidence>
<dbReference type="RefSeq" id="WP_188829441.1">
    <property type="nucleotide sequence ID" value="NZ_BMMW01000002.1"/>
</dbReference>
<reference evidence="1" key="2">
    <citation type="submission" date="2020-09" db="EMBL/GenBank/DDBJ databases">
        <authorList>
            <person name="Sun Q."/>
            <person name="Zhou Y."/>
        </authorList>
    </citation>
    <scope>NUCLEOTIDE SEQUENCE</scope>
    <source>
        <strain evidence="1">CGMCC 4.7278</strain>
    </source>
</reference>
<dbReference type="Proteomes" id="UP000612956">
    <property type="component" value="Unassembled WGS sequence"/>
</dbReference>